<evidence type="ECO:0000313" key="1">
    <source>
        <dbReference type="EMBL" id="TNN61627.1"/>
    </source>
</evidence>
<evidence type="ECO:0000313" key="2">
    <source>
        <dbReference type="Proteomes" id="UP000314294"/>
    </source>
</evidence>
<sequence length="65" mass="7253">MPMFSRCNVRPREVWHRSESLGSTHSEFTLTNDSVCSAASPPGNVCPSDKVHLRRSYLSFISAVN</sequence>
<name>A0A4Z2H6T0_9TELE</name>
<organism evidence="1 2">
    <name type="scientific">Liparis tanakae</name>
    <name type="common">Tanaka's snailfish</name>
    <dbReference type="NCBI Taxonomy" id="230148"/>
    <lineage>
        <taxon>Eukaryota</taxon>
        <taxon>Metazoa</taxon>
        <taxon>Chordata</taxon>
        <taxon>Craniata</taxon>
        <taxon>Vertebrata</taxon>
        <taxon>Euteleostomi</taxon>
        <taxon>Actinopterygii</taxon>
        <taxon>Neopterygii</taxon>
        <taxon>Teleostei</taxon>
        <taxon>Neoteleostei</taxon>
        <taxon>Acanthomorphata</taxon>
        <taxon>Eupercaria</taxon>
        <taxon>Perciformes</taxon>
        <taxon>Cottioidei</taxon>
        <taxon>Cottales</taxon>
        <taxon>Liparidae</taxon>
        <taxon>Liparis</taxon>
    </lineage>
</organism>
<dbReference type="Proteomes" id="UP000314294">
    <property type="component" value="Unassembled WGS sequence"/>
</dbReference>
<gene>
    <name evidence="1" type="ORF">EYF80_028132</name>
</gene>
<keyword evidence="2" id="KW-1185">Reference proteome</keyword>
<dbReference type="AlphaFoldDB" id="A0A4Z2H6T0"/>
<comment type="caution">
    <text evidence="1">The sequence shown here is derived from an EMBL/GenBank/DDBJ whole genome shotgun (WGS) entry which is preliminary data.</text>
</comment>
<proteinExistence type="predicted"/>
<accession>A0A4Z2H6T0</accession>
<reference evidence="1 2" key="1">
    <citation type="submission" date="2019-03" db="EMBL/GenBank/DDBJ databases">
        <title>First draft genome of Liparis tanakae, snailfish: a comprehensive survey of snailfish specific genes.</title>
        <authorList>
            <person name="Kim W."/>
            <person name="Song I."/>
            <person name="Jeong J.-H."/>
            <person name="Kim D."/>
            <person name="Kim S."/>
            <person name="Ryu S."/>
            <person name="Song J.Y."/>
            <person name="Lee S.K."/>
        </authorList>
    </citation>
    <scope>NUCLEOTIDE SEQUENCE [LARGE SCALE GENOMIC DNA]</scope>
    <source>
        <tissue evidence="1">Muscle</tissue>
    </source>
</reference>
<protein>
    <submittedName>
        <fullName evidence="1">Uncharacterized protein</fullName>
    </submittedName>
</protein>
<dbReference type="EMBL" id="SRLO01000312">
    <property type="protein sequence ID" value="TNN61627.1"/>
    <property type="molecule type" value="Genomic_DNA"/>
</dbReference>